<feature type="binding site" evidence="8">
    <location>
        <begin position="26"/>
        <end position="33"/>
    </location>
    <ligand>
        <name>ATP</name>
        <dbReference type="ChEBI" id="CHEBI:30616"/>
    </ligand>
</feature>
<comment type="subcellular location">
    <subcellularLocation>
        <location evidence="8">Cytoplasm</location>
    </subcellularLocation>
</comment>
<keyword evidence="3 8" id="KW-0436">Ligase</keyword>
<dbReference type="InterPro" id="IPR004821">
    <property type="entry name" value="Cyt_trans-like"/>
</dbReference>
<dbReference type="AlphaFoldDB" id="A0A895XUF1"/>
<feature type="region of interest" description="Disordered" evidence="9">
    <location>
        <begin position="277"/>
        <end position="311"/>
    </location>
</feature>
<keyword evidence="8" id="KW-0963">Cytoplasm</keyword>
<feature type="binding site" evidence="8">
    <location>
        <position position="57"/>
    </location>
    <ligand>
        <name>beta-alanine</name>
        <dbReference type="ChEBI" id="CHEBI:57966"/>
    </ligand>
</feature>
<dbReference type="GO" id="GO:0005829">
    <property type="term" value="C:cytosol"/>
    <property type="evidence" value="ECO:0007669"/>
    <property type="project" value="TreeGrafter"/>
</dbReference>
<evidence type="ECO:0000256" key="9">
    <source>
        <dbReference type="SAM" id="MobiDB-lite"/>
    </source>
</evidence>
<evidence type="ECO:0000256" key="4">
    <source>
        <dbReference type="ARBA" id="ARBA00022655"/>
    </source>
</evidence>
<dbReference type="GO" id="GO:0015940">
    <property type="term" value="P:pantothenate biosynthetic process"/>
    <property type="evidence" value="ECO:0007669"/>
    <property type="project" value="UniProtKB-UniRule"/>
</dbReference>
<dbReference type="KEGG" id="nav:JQS30_15475"/>
<protein>
    <recommendedName>
        <fullName evidence="8">Pantothenate synthetase</fullName>
        <shortName evidence="8">PS</shortName>
        <ecNumber evidence="8">6.3.2.1</ecNumber>
    </recommendedName>
    <alternativeName>
        <fullName evidence="8">Pantoate--beta-alanine ligase</fullName>
    </alternativeName>
    <alternativeName>
        <fullName evidence="8">Pantoate-activating enzyme</fullName>
    </alternativeName>
</protein>
<feature type="binding site" evidence="8">
    <location>
        <position position="151"/>
    </location>
    <ligand>
        <name>(R)-pantoate</name>
        <dbReference type="ChEBI" id="CHEBI:15980"/>
    </ligand>
</feature>
<feature type="binding site" evidence="8">
    <location>
        <position position="57"/>
    </location>
    <ligand>
        <name>(R)-pantoate</name>
        <dbReference type="ChEBI" id="CHEBI:15980"/>
    </ligand>
</feature>
<feature type="binding site" evidence="8">
    <location>
        <position position="174"/>
    </location>
    <ligand>
        <name>ATP</name>
        <dbReference type="ChEBI" id="CHEBI:30616"/>
    </ligand>
</feature>
<keyword evidence="5 8" id="KW-0547">Nucleotide-binding</keyword>
<comment type="subunit">
    <text evidence="8">Homodimer.</text>
</comment>
<dbReference type="Gene3D" id="3.30.1300.10">
    <property type="entry name" value="Pantoate-beta-alanine ligase, C-terminal domain"/>
    <property type="match status" value="1"/>
</dbReference>
<evidence type="ECO:0000256" key="3">
    <source>
        <dbReference type="ARBA" id="ARBA00022598"/>
    </source>
</evidence>
<reference evidence="10" key="1">
    <citation type="submission" date="2021-02" db="EMBL/GenBank/DDBJ databases">
        <title>Natronoglycomyces albus gen. nov., sp. nov, a haloalkaliphilic actinobacterium from a soda solonchak soil.</title>
        <authorList>
            <person name="Sorokin D.Y."/>
            <person name="Khijniak T.V."/>
            <person name="Zakharycheva A.P."/>
            <person name="Boueva O.V."/>
            <person name="Ariskina E.V."/>
            <person name="Hahnke R.L."/>
            <person name="Bunk B."/>
            <person name="Sproer C."/>
            <person name="Schumann P."/>
            <person name="Evtushenko L.I."/>
            <person name="Kublanov I.V."/>
        </authorList>
    </citation>
    <scope>NUCLEOTIDE SEQUENCE</scope>
    <source>
        <strain evidence="10">DSM 106290</strain>
    </source>
</reference>
<evidence type="ECO:0000313" key="11">
    <source>
        <dbReference type="Proteomes" id="UP000662939"/>
    </source>
</evidence>
<dbReference type="InterPro" id="IPR003721">
    <property type="entry name" value="Pantoate_ligase"/>
</dbReference>
<gene>
    <name evidence="8" type="primary">panC</name>
    <name evidence="10" type="ORF">JQS30_15475</name>
</gene>
<dbReference type="SUPFAM" id="SSF52374">
    <property type="entry name" value="Nucleotidylyl transferase"/>
    <property type="match status" value="1"/>
</dbReference>
<dbReference type="CDD" id="cd00560">
    <property type="entry name" value="PanC"/>
    <property type="match status" value="1"/>
</dbReference>
<dbReference type="HAMAP" id="MF_00158">
    <property type="entry name" value="PanC"/>
    <property type="match status" value="1"/>
</dbReference>
<dbReference type="EC" id="6.3.2.1" evidence="8"/>
<accession>A0A895XUF1</accession>
<dbReference type="PANTHER" id="PTHR21299">
    <property type="entry name" value="CYTIDYLATE KINASE/PANTOATE-BETA-ALANINE LIGASE"/>
    <property type="match status" value="1"/>
</dbReference>
<dbReference type="Proteomes" id="UP000662939">
    <property type="component" value="Chromosome"/>
</dbReference>
<organism evidence="10 11">
    <name type="scientific">Natronoglycomyces albus</name>
    <dbReference type="NCBI Taxonomy" id="2811108"/>
    <lineage>
        <taxon>Bacteria</taxon>
        <taxon>Bacillati</taxon>
        <taxon>Actinomycetota</taxon>
        <taxon>Actinomycetes</taxon>
        <taxon>Glycomycetales</taxon>
        <taxon>Glycomycetaceae</taxon>
        <taxon>Natronoglycomyces</taxon>
    </lineage>
</organism>
<evidence type="ECO:0000256" key="1">
    <source>
        <dbReference type="ARBA" id="ARBA00004990"/>
    </source>
</evidence>
<feature type="active site" description="Proton donor" evidence="8">
    <location>
        <position position="33"/>
    </location>
</feature>
<comment type="catalytic activity">
    <reaction evidence="7 8">
        <text>(R)-pantoate + beta-alanine + ATP = (R)-pantothenate + AMP + diphosphate + H(+)</text>
        <dbReference type="Rhea" id="RHEA:10912"/>
        <dbReference type="ChEBI" id="CHEBI:15378"/>
        <dbReference type="ChEBI" id="CHEBI:15980"/>
        <dbReference type="ChEBI" id="CHEBI:29032"/>
        <dbReference type="ChEBI" id="CHEBI:30616"/>
        <dbReference type="ChEBI" id="CHEBI:33019"/>
        <dbReference type="ChEBI" id="CHEBI:57966"/>
        <dbReference type="ChEBI" id="CHEBI:456215"/>
        <dbReference type="EC" id="6.3.2.1"/>
    </reaction>
</comment>
<evidence type="ECO:0000256" key="8">
    <source>
        <dbReference type="HAMAP-Rule" id="MF_00158"/>
    </source>
</evidence>
<comment type="function">
    <text evidence="8">Catalyzes the condensation of pantoate with beta-alanine in an ATP-dependent reaction via a pantoyl-adenylate intermediate.</text>
</comment>
<dbReference type="EMBL" id="CP070496">
    <property type="protein sequence ID" value="QSB07103.1"/>
    <property type="molecule type" value="Genomic_DNA"/>
</dbReference>
<evidence type="ECO:0000256" key="7">
    <source>
        <dbReference type="ARBA" id="ARBA00048258"/>
    </source>
</evidence>
<keyword evidence="6 8" id="KW-0067">ATP-binding</keyword>
<keyword evidence="4 8" id="KW-0566">Pantothenate biosynthesis</keyword>
<evidence type="ECO:0000256" key="2">
    <source>
        <dbReference type="ARBA" id="ARBA00009256"/>
    </source>
</evidence>
<evidence type="ECO:0000256" key="5">
    <source>
        <dbReference type="ARBA" id="ARBA00022741"/>
    </source>
</evidence>
<sequence>MIAHTLDDLRRVRESMAGTVAVVPTMGALHEGHRTHMRRARQLADHVIVTVFVNPLQFRPGEDFEAYPRTLEADAAACAEEGVDVVFAPSEAELYPRGRDAVTRVIPGPAGDLFEGASRPGFFTGVLTVVAKLLRLTRAHIATFGEKDYQQLAMVRRMVDDLHLGVHIEAIPTVRESDGLAQSSRNVYLSAAERASALAIPRAIRVAQSSPQPLAAAQKVLEAEPGLRVDYVAVTAPDLEPAPSDGEGRLLIAAFAGSTRLIDNAAVGVGAAWRTAEPDGDETMTSSTYAEASSDPVDLNRRTTHIGDRDA</sequence>
<dbReference type="InterPro" id="IPR042176">
    <property type="entry name" value="Pantoate_ligase_C"/>
</dbReference>
<feature type="compositionally biased region" description="Basic and acidic residues" evidence="9">
    <location>
        <begin position="298"/>
        <end position="311"/>
    </location>
</feature>
<name>A0A895XUF1_9ACTN</name>
<dbReference type="NCBIfam" id="TIGR00125">
    <property type="entry name" value="cyt_tran_rel"/>
    <property type="match status" value="1"/>
</dbReference>
<dbReference type="GO" id="GO:0004592">
    <property type="term" value="F:pantoate-beta-alanine ligase activity"/>
    <property type="evidence" value="ECO:0007669"/>
    <property type="project" value="UniProtKB-UniRule"/>
</dbReference>
<dbReference type="UniPathway" id="UPA00028">
    <property type="reaction ID" value="UER00005"/>
</dbReference>
<feature type="binding site" evidence="8">
    <location>
        <begin position="182"/>
        <end position="185"/>
    </location>
    <ligand>
        <name>ATP</name>
        <dbReference type="ChEBI" id="CHEBI:30616"/>
    </ligand>
</feature>
<dbReference type="InterPro" id="IPR014729">
    <property type="entry name" value="Rossmann-like_a/b/a_fold"/>
</dbReference>
<dbReference type="GO" id="GO:0005524">
    <property type="term" value="F:ATP binding"/>
    <property type="evidence" value="ECO:0007669"/>
    <property type="project" value="UniProtKB-KW"/>
</dbReference>
<comment type="miscellaneous">
    <text evidence="8">The reaction proceeds by a bi uni uni bi ping pong mechanism.</text>
</comment>
<proteinExistence type="inferred from homology"/>
<dbReference type="Gene3D" id="3.40.50.620">
    <property type="entry name" value="HUPs"/>
    <property type="match status" value="1"/>
</dbReference>
<comment type="similarity">
    <text evidence="2 8">Belongs to the pantothenate synthetase family.</text>
</comment>
<dbReference type="Pfam" id="PF02569">
    <property type="entry name" value="Pantoate_ligase"/>
    <property type="match status" value="1"/>
</dbReference>
<dbReference type="PANTHER" id="PTHR21299:SF1">
    <property type="entry name" value="PANTOATE--BETA-ALANINE LIGASE"/>
    <property type="match status" value="1"/>
</dbReference>
<feature type="binding site" evidence="8">
    <location>
        <begin position="145"/>
        <end position="148"/>
    </location>
    <ligand>
        <name>ATP</name>
        <dbReference type="ChEBI" id="CHEBI:30616"/>
    </ligand>
</feature>
<evidence type="ECO:0000313" key="10">
    <source>
        <dbReference type="EMBL" id="QSB07103.1"/>
    </source>
</evidence>
<keyword evidence="11" id="KW-1185">Reference proteome</keyword>
<evidence type="ECO:0000256" key="6">
    <source>
        <dbReference type="ARBA" id="ARBA00022840"/>
    </source>
</evidence>
<dbReference type="NCBIfam" id="TIGR00018">
    <property type="entry name" value="panC"/>
    <property type="match status" value="1"/>
</dbReference>
<comment type="pathway">
    <text evidence="1 8">Cofactor biosynthesis; (R)-pantothenate biosynthesis; (R)-pantothenate from (R)-pantoate and beta-alanine: step 1/1.</text>
</comment>